<keyword evidence="2 5" id="KW-0326">Glycosidase</keyword>
<keyword evidence="6" id="KW-1185">Reference proteome</keyword>
<name>A0AAW6TYG9_9BACT</name>
<feature type="chain" id="PRO_5043599708" evidence="3">
    <location>
        <begin position="26"/>
        <end position="697"/>
    </location>
</feature>
<dbReference type="AlphaFoldDB" id="A0AAW6TYG9"/>
<dbReference type="EC" id="3.2.1.23" evidence="5"/>
<gene>
    <name evidence="5" type="ORF">QJ522_11445</name>
</gene>
<evidence type="ECO:0000256" key="2">
    <source>
        <dbReference type="ARBA" id="ARBA00023295"/>
    </source>
</evidence>
<dbReference type="Gene3D" id="2.60.120.430">
    <property type="entry name" value="Galactose-binding lectin"/>
    <property type="match status" value="1"/>
</dbReference>
<dbReference type="InterPro" id="IPR017853">
    <property type="entry name" value="GH"/>
</dbReference>
<dbReference type="Pfam" id="PF02449">
    <property type="entry name" value="Glyco_hydro_42"/>
    <property type="match status" value="1"/>
</dbReference>
<dbReference type="Proteomes" id="UP001431776">
    <property type="component" value="Unassembled WGS sequence"/>
</dbReference>
<dbReference type="Gene3D" id="3.20.20.80">
    <property type="entry name" value="Glycosidases"/>
    <property type="match status" value="1"/>
</dbReference>
<proteinExistence type="predicted"/>
<keyword evidence="3" id="KW-0732">Signal</keyword>
<comment type="caution">
    <text evidence="5">The sequence shown here is derived from an EMBL/GenBank/DDBJ whole genome shotgun (WGS) entry which is preliminary data.</text>
</comment>
<dbReference type="GO" id="GO:0005975">
    <property type="term" value="P:carbohydrate metabolic process"/>
    <property type="evidence" value="ECO:0007669"/>
    <property type="project" value="InterPro"/>
</dbReference>
<dbReference type="GO" id="GO:0009341">
    <property type="term" value="C:beta-galactosidase complex"/>
    <property type="evidence" value="ECO:0007669"/>
    <property type="project" value="InterPro"/>
</dbReference>
<evidence type="ECO:0000256" key="3">
    <source>
        <dbReference type="SAM" id="SignalP"/>
    </source>
</evidence>
<accession>A0AAW6TYG9</accession>
<feature type="signal peptide" evidence="3">
    <location>
        <begin position="1"/>
        <end position="25"/>
    </location>
</feature>
<dbReference type="GO" id="GO:0004565">
    <property type="term" value="F:beta-galactosidase activity"/>
    <property type="evidence" value="ECO:0007669"/>
    <property type="project" value="UniProtKB-EC"/>
</dbReference>
<sequence>MKKHRIAAALIASLTLFAMAPSARAAGEREPLILFDFGPSFQSRSVATSDARMSLTEPGRLRIETGHEAPWPGVTLKAPDGKWDLSSYETLRFEVINRGDETVTVNCRVDNPGADGTNHCVTDNVTVAPGASETLNVRVFPVPWRLDAPLELVGMRAAPTHAGKLDPGNVTQLVIFVNQPKEDHAFEIGPIRAGGRIEVLDASTFLPFIDTFGQYIHKDWPGKTHSTEDMIAYGQAEERDIETHPGPQDRNAYGGWERGPQLEATGFFRVQKHQGKWWLVDPAGRLFWSHGIDCVGTGNATPISNREAYFKDLPPEDSPFARFYGSGSWAPHGYYKDHTPYRTYDFSRANLLRKYGKDFERLFAERTHRRFKSWGINTIANWSDESIYLMRKTPYTATIGFESRRLEGSEGYWGKFYDVFDPSFRQQLRKRLARERDRTANDPWCIGYFVHNELSWGNDTSLAVAALASPADQPAKKVFVEDLKARYETIGGLNKAWGTDHASWEALLQSQTAPDRQKALADLHAFYDKTARTYFETIRDELRKIAPNHLYLGCRFAWVNDNAARASADFCDVVSYNRYTYSVEDLKLPDNIDMPLIIGEFHFGALDRGMFHTGLRSTDSQQHRADTYADYVRSALRNPYVVGTHWFQYKDQATTGRGDGENYQIGFIDVCDTPYPEIVAKAREVGHSIYPYRLNAD</sequence>
<feature type="domain" description="Glycoside hydrolase family 42 N-terminal" evidence="4">
    <location>
        <begin position="420"/>
        <end position="581"/>
    </location>
</feature>
<evidence type="ECO:0000259" key="4">
    <source>
        <dbReference type="Pfam" id="PF02449"/>
    </source>
</evidence>
<keyword evidence="1 5" id="KW-0378">Hydrolase</keyword>
<dbReference type="SUPFAM" id="SSF51445">
    <property type="entry name" value="(Trans)glycosidases"/>
    <property type="match status" value="1"/>
</dbReference>
<dbReference type="RefSeq" id="WP_349245068.1">
    <property type="nucleotide sequence ID" value="NZ_JASCXX010000012.1"/>
</dbReference>
<reference evidence="5" key="1">
    <citation type="submission" date="2023-05" db="EMBL/GenBank/DDBJ databases">
        <title>Anaerotaeda fermentans gen. nov., sp. nov., a novel anaerobic planctomycete of the new family within the order Sedimentisphaerales isolated from Taman Peninsula, Russia.</title>
        <authorList>
            <person name="Khomyakova M.A."/>
            <person name="Merkel A.Y."/>
            <person name="Slobodkin A.I."/>
        </authorList>
    </citation>
    <scope>NUCLEOTIDE SEQUENCE</scope>
    <source>
        <strain evidence="5">M17dextr</strain>
    </source>
</reference>
<evidence type="ECO:0000256" key="1">
    <source>
        <dbReference type="ARBA" id="ARBA00022801"/>
    </source>
</evidence>
<evidence type="ECO:0000313" key="6">
    <source>
        <dbReference type="Proteomes" id="UP001431776"/>
    </source>
</evidence>
<dbReference type="EMBL" id="JASCXX010000012">
    <property type="protein sequence ID" value="MDI6449660.1"/>
    <property type="molecule type" value="Genomic_DNA"/>
</dbReference>
<organism evidence="5 6">
    <name type="scientific">Anaerobaca lacustris</name>
    <dbReference type="NCBI Taxonomy" id="3044600"/>
    <lineage>
        <taxon>Bacteria</taxon>
        <taxon>Pseudomonadati</taxon>
        <taxon>Planctomycetota</taxon>
        <taxon>Phycisphaerae</taxon>
        <taxon>Sedimentisphaerales</taxon>
        <taxon>Anaerobacaceae</taxon>
        <taxon>Anaerobaca</taxon>
    </lineage>
</organism>
<dbReference type="InterPro" id="IPR013529">
    <property type="entry name" value="Glyco_hydro_42_N"/>
</dbReference>
<evidence type="ECO:0000313" key="5">
    <source>
        <dbReference type="EMBL" id="MDI6449660.1"/>
    </source>
</evidence>
<protein>
    <submittedName>
        <fullName evidence="5">Beta-galactosidase</fullName>
        <ecNumber evidence="5">3.2.1.23</ecNumber>
    </submittedName>
</protein>